<dbReference type="Proteomes" id="UP000030752">
    <property type="component" value="Unassembled WGS sequence"/>
</dbReference>
<dbReference type="HOGENOM" id="CLU_010595_7_1_1"/>
<name>W2SAX5_CYPE1</name>
<reference evidence="1 2" key="1">
    <citation type="submission" date="2013-03" db="EMBL/GenBank/DDBJ databases">
        <title>The Genome Sequence of Phialophora europaea CBS 101466.</title>
        <authorList>
            <consortium name="The Broad Institute Genomics Platform"/>
            <person name="Cuomo C."/>
            <person name="de Hoog S."/>
            <person name="Gorbushina A."/>
            <person name="Walker B."/>
            <person name="Young S.K."/>
            <person name="Zeng Q."/>
            <person name="Gargeya S."/>
            <person name="Fitzgerald M."/>
            <person name="Haas B."/>
            <person name="Abouelleil A."/>
            <person name="Allen A.W."/>
            <person name="Alvarado L."/>
            <person name="Arachchi H.M."/>
            <person name="Berlin A.M."/>
            <person name="Chapman S.B."/>
            <person name="Gainer-Dewar J."/>
            <person name="Goldberg J."/>
            <person name="Griggs A."/>
            <person name="Gujja S."/>
            <person name="Hansen M."/>
            <person name="Howarth C."/>
            <person name="Imamovic A."/>
            <person name="Ireland A."/>
            <person name="Larimer J."/>
            <person name="McCowan C."/>
            <person name="Murphy C."/>
            <person name="Pearson M."/>
            <person name="Poon T.W."/>
            <person name="Priest M."/>
            <person name="Roberts A."/>
            <person name="Saif S."/>
            <person name="Shea T."/>
            <person name="Sisk P."/>
            <person name="Sykes S."/>
            <person name="Wortman J."/>
            <person name="Nusbaum C."/>
            <person name="Birren B."/>
        </authorList>
    </citation>
    <scope>NUCLEOTIDE SEQUENCE [LARGE SCALE GENOMIC DNA]</scope>
    <source>
        <strain evidence="1 2">CBS 101466</strain>
    </source>
</reference>
<protein>
    <recommendedName>
        <fullName evidence="3">Methyltransferase domain-containing protein</fullName>
    </recommendedName>
</protein>
<dbReference type="GO" id="GO:0008168">
    <property type="term" value="F:methyltransferase activity"/>
    <property type="evidence" value="ECO:0007669"/>
    <property type="project" value="TreeGrafter"/>
</dbReference>
<dbReference type="GeneID" id="19976952"/>
<keyword evidence="2" id="KW-1185">Reference proteome</keyword>
<evidence type="ECO:0000313" key="1">
    <source>
        <dbReference type="EMBL" id="ETN45780.1"/>
    </source>
</evidence>
<dbReference type="OrthoDB" id="2013972at2759"/>
<proteinExistence type="predicted"/>
<dbReference type="Pfam" id="PF13489">
    <property type="entry name" value="Methyltransf_23"/>
    <property type="match status" value="1"/>
</dbReference>
<dbReference type="Gene3D" id="3.40.50.150">
    <property type="entry name" value="Vaccinia Virus protein VP39"/>
    <property type="match status" value="1"/>
</dbReference>
<accession>W2SAX5</accession>
<dbReference type="PANTHER" id="PTHR43591">
    <property type="entry name" value="METHYLTRANSFERASE"/>
    <property type="match status" value="1"/>
</dbReference>
<gene>
    <name evidence="1" type="ORF">HMPREF1541_09613</name>
</gene>
<dbReference type="EMBL" id="KB822712">
    <property type="protein sequence ID" value="ETN45780.1"/>
    <property type="molecule type" value="Genomic_DNA"/>
</dbReference>
<organism evidence="1 2">
    <name type="scientific">Cyphellophora europaea (strain CBS 101466)</name>
    <name type="common">Phialophora europaea</name>
    <dbReference type="NCBI Taxonomy" id="1220924"/>
    <lineage>
        <taxon>Eukaryota</taxon>
        <taxon>Fungi</taxon>
        <taxon>Dikarya</taxon>
        <taxon>Ascomycota</taxon>
        <taxon>Pezizomycotina</taxon>
        <taxon>Eurotiomycetes</taxon>
        <taxon>Chaetothyriomycetidae</taxon>
        <taxon>Chaetothyriales</taxon>
        <taxon>Cyphellophoraceae</taxon>
        <taxon>Cyphellophora</taxon>
    </lineage>
</organism>
<dbReference type="VEuPathDB" id="FungiDB:HMPREF1541_09613"/>
<dbReference type="InterPro" id="IPR029063">
    <property type="entry name" value="SAM-dependent_MTases_sf"/>
</dbReference>
<evidence type="ECO:0008006" key="3">
    <source>
        <dbReference type="Google" id="ProtNLM"/>
    </source>
</evidence>
<dbReference type="InParanoid" id="W2SAX5"/>
<dbReference type="STRING" id="1220924.W2SAX5"/>
<dbReference type="PANTHER" id="PTHR43591:SF10">
    <property type="entry name" value="ABC TRANSMEMBRANE TYPE-1 DOMAIN-CONTAINING PROTEIN-RELATED"/>
    <property type="match status" value="1"/>
</dbReference>
<dbReference type="eggNOG" id="ENOG502QWIX">
    <property type="taxonomic scope" value="Eukaryota"/>
</dbReference>
<dbReference type="AlphaFoldDB" id="W2SAX5"/>
<dbReference type="SUPFAM" id="SSF53335">
    <property type="entry name" value="S-adenosyl-L-methionine-dependent methyltransferases"/>
    <property type="match status" value="1"/>
</dbReference>
<dbReference type="RefSeq" id="XP_008712508.1">
    <property type="nucleotide sequence ID" value="XM_008714286.1"/>
</dbReference>
<dbReference type="CDD" id="cd02440">
    <property type="entry name" value="AdoMet_MTases"/>
    <property type="match status" value="1"/>
</dbReference>
<sequence length="336" mass="38114">MAAPTVLRDDEHIDVDDDQILSDVDSAIGNDAESYTTSLKSSVLAFKYENGRRYHADRTSAGTVYWAPNDEAELQRLDMHHHIIRLRLGKTLHLAPLADPQRILDIGTGTGIWAIEMGDLYPSAQILGNDLSPVQPSSVPPNVSFEVDDIESDWAYNAPFDYIHSRSMAGSLKDWPRLMRQAFQHTKPGGWVEFQDFEMHWYTQQGEFKPGCLLDKWCQEAIEAFQRAGLEPEPGPKLKQWVEDAGFVNIHHELLPIPIGPWPKDKALKEIGTFDIVQFLENMEGLSMRIFTTLANYTPEEVLALCAKLREELRNPRLQAMHDLHVVYAQKPLSVV</sequence>
<evidence type="ECO:0000313" key="2">
    <source>
        <dbReference type="Proteomes" id="UP000030752"/>
    </source>
</evidence>